<evidence type="ECO:0000256" key="4">
    <source>
        <dbReference type="ARBA" id="ARBA00022694"/>
    </source>
</evidence>
<keyword evidence="9" id="KW-1185">Reference proteome</keyword>
<evidence type="ECO:0000256" key="3">
    <source>
        <dbReference type="ARBA" id="ARBA00022574"/>
    </source>
</evidence>
<evidence type="ECO:0000313" key="8">
    <source>
        <dbReference type="EMBL" id="SMQ49954.1"/>
    </source>
</evidence>
<dbReference type="PANTHER" id="PTHR14344:SF3">
    <property type="entry name" value="WD REPEAT-CONTAINING PROTEIN 6"/>
    <property type="match status" value="1"/>
</dbReference>
<dbReference type="InterPro" id="IPR015943">
    <property type="entry name" value="WD40/YVTN_repeat-like_dom_sf"/>
</dbReference>
<dbReference type="Gene3D" id="2.130.10.10">
    <property type="entry name" value="YVTN repeat-like/Quinoprotein amine dehydrogenase"/>
    <property type="match status" value="4"/>
</dbReference>
<gene>
    <name evidence="8" type="ORF">ZT3D7_G5105</name>
</gene>
<dbReference type="Proteomes" id="UP000215127">
    <property type="component" value="Chromosome 4"/>
</dbReference>
<feature type="repeat" description="WD" evidence="7">
    <location>
        <begin position="225"/>
        <end position="240"/>
    </location>
</feature>
<dbReference type="GO" id="GO:0030488">
    <property type="term" value="P:tRNA methylation"/>
    <property type="evidence" value="ECO:0007669"/>
    <property type="project" value="TreeGrafter"/>
</dbReference>
<organism evidence="8 9">
    <name type="scientific">Zymoseptoria tritici (strain ST99CH_3D7)</name>
    <dbReference type="NCBI Taxonomy" id="1276538"/>
    <lineage>
        <taxon>Eukaryota</taxon>
        <taxon>Fungi</taxon>
        <taxon>Dikarya</taxon>
        <taxon>Ascomycota</taxon>
        <taxon>Pezizomycotina</taxon>
        <taxon>Dothideomycetes</taxon>
        <taxon>Dothideomycetidae</taxon>
        <taxon>Mycosphaerellales</taxon>
        <taxon>Mycosphaerellaceae</taxon>
        <taxon>Zymoseptoria</taxon>
    </lineage>
</organism>
<keyword evidence="2" id="KW-0963">Cytoplasm</keyword>
<evidence type="ECO:0000313" key="9">
    <source>
        <dbReference type="Proteomes" id="UP000215127"/>
    </source>
</evidence>
<dbReference type="AlphaFoldDB" id="A0A1X7RR79"/>
<name>A0A1X7RR79_ZYMT9</name>
<sequence>MQHEHHRVPVTALGFWHQDVLLAGEGTFIKAYDVKKKILLAKVEVFNGQAVHGIVVSDERGEDSQVLVWGGRLLRQLRARLSGTTLELDLGPLKEDDDWILDAAFAPVQADKAPKIAIVTAHNSLSIGTLDDALDIKLDLLVPGSNCILYAADVTWLSADECLIASGTAFGDIIVWSCNLTEDDGVLSVKHETHYTFSAHDGSVFGVQISSKAVASTFEGRIHVLASCSDDRTIRLWDISDLSPNSLTLAEGQRETGFSSHRDGDDHAPQCLAKVMGHSSRIWSARFLLDEKNTSSAPAGLDEVSIVSFGEDASCIFWTPEPAKHPSEHYSYVLRQTHMQKSHTGKNIWSVAIDPSLRIATGGADGSIALRLWSQLQRVDRPTEVDRKLLLCGPESDNFRTFAFLSHNSILATTDSGRLVTLQSDDGVQLDSKEISSTIDGLRGYSTMASVPGYGFAAGNQGDVYSYVHRTGRITKILSTGRKIASLFADSEHAEHLDQSPEWIGLLVTQVNSDSALLCRLLSNSVAVVTDDQSDTVTRQIELTLPENFVVTSYARTTLGLASVVVLGSRNGSIAMFDVSSTTGAVPITHTSLLTSVHGKEAVTSFKFAGSSVNSRHVLFSTGRDGTYAAHAFQSPVEKLQTQLVHQLSLPFGPNIEGIGHSQAGHIWLWGFRSKEFVVFDISTQQEVMTVECGGAHRTWAFQPLEIGGTFFWIKASKLYWKAQLELPFQTLNAGGHGREIKAVAVSRTSEQLIATGAEDTNIKLSTYDKRQGFQTLHTLQKHNTGIQHLQWSPDGLHLFSSGGFEEFYVWKITLGVPELGIGVVCQSAHPNSGHSDLRITHFTAHPTTDTPVESPTFHITMTYSDSMLRTWSYHDRNWTLLSQGSYLTSCLTQVLSPPPASGAVPSNGDHIPAPLITASTDGYLAIWPAPASTDALLSFPADASTDALLSNPAESEYKWVQRQKVHQNSILSLTALPLSHGTTLLLSTGDDNALGITRLQISDTSSRSGAGLRTLLVPNAHAAAITGLVVLSHKSVLSDPTSMHSPAKEELVICTTSLDQRLKLWRVKVDISKEGVDGVDVQFLGSRFSAVADCAGVEGLRAGSKKDGDVDGVLVFGVGMEIWRV</sequence>
<dbReference type="Pfam" id="PF00400">
    <property type="entry name" value="WD40"/>
    <property type="match status" value="3"/>
</dbReference>
<comment type="subcellular location">
    <subcellularLocation>
        <location evidence="1">Cytoplasm</location>
    </subcellularLocation>
</comment>
<dbReference type="PANTHER" id="PTHR14344">
    <property type="entry name" value="WD REPEAT PROTEIN"/>
    <property type="match status" value="1"/>
</dbReference>
<keyword evidence="3 7" id="KW-0853">WD repeat</keyword>
<evidence type="ECO:0000256" key="7">
    <source>
        <dbReference type="PROSITE-ProRule" id="PRU00221"/>
    </source>
</evidence>
<dbReference type="SUPFAM" id="SSF50978">
    <property type="entry name" value="WD40 repeat-like"/>
    <property type="match status" value="3"/>
</dbReference>
<dbReference type="SMART" id="SM00320">
    <property type="entry name" value="WD40"/>
    <property type="match status" value="7"/>
</dbReference>
<dbReference type="InterPro" id="IPR051973">
    <property type="entry name" value="tRNA_Anticodon_Mtase-Reg"/>
</dbReference>
<dbReference type="InterPro" id="IPR001680">
    <property type="entry name" value="WD40_rpt"/>
</dbReference>
<dbReference type="STRING" id="1276538.A0A1X7RR79"/>
<feature type="repeat" description="WD" evidence="7">
    <location>
        <begin position="780"/>
        <end position="813"/>
    </location>
</feature>
<accession>A0A1X7RR79</accession>
<keyword evidence="5" id="KW-0677">Repeat</keyword>
<evidence type="ECO:0000256" key="1">
    <source>
        <dbReference type="ARBA" id="ARBA00004496"/>
    </source>
</evidence>
<dbReference type="PROSITE" id="PS00678">
    <property type="entry name" value="WD_REPEATS_1"/>
    <property type="match status" value="1"/>
</dbReference>
<dbReference type="GO" id="GO:0005737">
    <property type="term" value="C:cytoplasm"/>
    <property type="evidence" value="ECO:0007669"/>
    <property type="project" value="UniProtKB-SubCell"/>
</dbReference>
<protein>
    <submittedName>
        <fullName evidence="8">Uncharacterized protein</fullName>
    </submittedName>
</protein>
<evidence type="ECO:0000256" key="2">
    <source>
        <dbReference type="ARBA" id="ARBA00022490"/>
    </source>
</evidence>
<proteinExistence type="inferred from homology"/>
<reference evidence="8 9" key="1">
    <citation type="submission" date="2016-06" db="EMBL/GenBank/DDBJ databases">
        <authorList>
            <person name="Kjaerup R.B."/>
            <person name="Dalgaard T.S."/>
            <person name="Juul-Madsen H.R."/>
        </authorList>
    </citation>
    <scope>NUCLEOTIDE SEQUENCE [LARGE SCALE GENOMIC DNA]</scope>
</reference>
<keyword evidence="4" id="KW-0819">tRNA processing</keyword>
<dbReference type="PROSITE" id="PS50082">
    <property type="entry name" value="WD_REPEATS_2"/>
    <property type="match status" value="2"/>
</dbReference>
<comment type="similarity">
    <text evidence="6">Belongs to the WD repeat WDR6 family.</text>
</comment>
<dbReference type="InterPro" id="IPR019775">
    <property type="entry name" value="WD40_repeat_CS"/>
</dbReference>
<evidence type="ECO:0000256" key="5">
    <source>
        <dbReference type="ARBA" id="ARBA00022737"/>
    </source>
</evidence>
<dbReference type="InterPro" id="IPR036322">
    <property type="entry name" value="WD40_repeat_dom_sf"/>
</dbReference>
<evidence type="ECO:0000256" key="6">
    <source>
        <dbReference type="ARBA" id="ARBA00038255"/>
    </source>
</evidence>
<dbReference type="EMBL" id="LT853695">
    <property type="protein sequence ID" value="SMQ49954.1"/>
    <property type="molecule type" value="Genomic_DNA"/>
</dbReference>